<organism evidence="2 3">
    <name type="scientific">Acaryochloris thomasi RCC1774</name>
    <dbReference type="NCBI Taxonomy" id="1764569"/>
    <lineage>
        <taxon>Bacteria</taxon>
        <taxon>Bacillati</taxon>
        <taxon>Cyanobacteriota</taxon>
        <taxon>Cyanophyceae</taxon>
        <taxon>Acaryochloridales</taxon>
        <taxon>Acaryochloridaceae</taxon>
        <taxon>Acaryochloris</taxon>
        <taxon>Acaryochloris thomasi</taxon>
    </lineage>
</organism>
<name>A0A2W1JQD6_9CYAN</name>
<evidence type="ECO:0000256" key="1">
    <source>
        <dbReference type="SAM" id="MobiDB-lite"/>
    </source>
</evidence>
<sequence length="141" mass="15796">MSRDWQFSTVQEFLRQCNWQGKTLPKAPARNTPRQHTPRQHAPQSWQSQTVQDFLSHSNWNGKLQPVKAPKAANPTNPTQTVISSSVISSIALNATLPVNKFFNLFVWEAQPEIAAVPKLNAVDPPVDSSDLNLSDFSDLF</sequence>
<accession>A0A2W1JQD6</accession>
<keyword evidence="3" id="KW-1185">Reference proteome</keyword>
<gene>
    <name evidence="2" type="ORF">C1752_02098</name>
</gene>
<evidence type="ECO:0000313" key="2">
    <source>
        <dbReference type="EMBL" id="PZD73625.1"/>
    </source>
</evidence>
<comment type="caution">
    <text evidence="2">The sequence shown here is derived from an EMBL/GenBank/DDBJ whole genome shotgun (WGS) entry which is preliminary data.</text>
</comment>
<dbReference type="AlphaFoldDB" id="A0A2W1JQD6"/>
<dbReference type="EMBL" id="PQWO01000005">
    <property type="protein sequence ID" value="PZD73625.1"/>
    <property type="molecule type" value="Genomic_DNA"/>
</dbReference>
<dbReference type="OrthoDB" id="428042at2"/>
<protein>
    <submittedName>
        <fullName evidence="2">Photosystem II assembly protein</fullName>
    </submittedName>
</protein>
<evidence type="ECO:0000313" key="3">
    <source>
        <dbReference type="Proteomes" id="UP000248857"/>
    </source>
</evidence>
<proteinExistence type="predicted"/>
<dbReference type="RefSeq" id="WP_110986059.1">
    <property type="nucleotide sequence ID" value="NZ_CAWNWM010000005.1"/>
</dbReference>
<reference evidence="2 3" key="1">
    <citation type="journal article" date="2018" name="Sci. Rep.">
        <title>A novel species of the marine cyanobacterium Acaryochloris with a unique pigment content and lifestyle.</title>
        <authorList>
            <person name="Partensky F."/>
            <person name="Six C."/>
            <person name="Ratin M."/>
            <person name="Garczarek L."/>
            <person name="Vaulot D."/>
            <person name="Probert I."/>
            <person name="Calteau A."/>
            <person name="Gourvil P."/>
            <person name="Marie D."/>
            <person name="Grebert T."/>
            <person name="Bouchier C."/>
            <person name="Le Panse S."/>
            <person name="Gachenot M."/>
            <person name="Rodriguez F."/>
            <person name="Garrido J.L."/>
        </authorList>
    </citation>
    <scope>NUCLEOTIDE SEQUENCE [LARGE SCALE GENOMIC DNA]</scope>
    <source>
        <strain evidence="2 3">RCC1774</strain>
    </source>
</reference>
<dbReference type="Proteomes" id="UP000248857">
    <property type="component" value="Unassembled WGS sequence"/>
</dbReference>
<feature type="region of interest" description="Disordered" evidence="1">
    <location>
        <begin position="21"/>
        <end position="50"/>
    </location>
</feature>